<dbReference type="InterPro" id="IPR036188">
    <property type="entry name" value="FAD/NAD-bd_sf"/>
</dbReference>
<accession>M0ATW3</accession>
<dbReference type="InterPro" id="IPR036390">
    <property type="entry name" value="WH_DNA-bd_sf"/>
</dbReference>
<dbReference type="Gene3D" id="3.50.50.60">
    <property type="entry name" value="FAD/NAD(P)-binding domain"/>
    <property type="match status" value="1"/>
</dbReference>
<name>M0ATW3_9EURY</name>
<dbReference type="InterPro" id="IPR036388">
    <property type="entry name" value="WH-like_DNA-bd_sf"/>
</dbReference>
<sequence>MNELSDVLSGATLRVLYYLEISRAATDLARRADHRSTVHRALDPLQHREIVYQTDDDAYALNVGFEQWSPDYQQAVTAAGMGSMAALDVEDWLKSGVPVSAEILT</sequence>
<evidence type="ECO:0000313" key="1">
    <source>
        <dbReference type="EMBL" id="ELZ02141.1"/>
    </source>
</evidence>
<evidence type="ECO:0000313" key="2">
    <source>
        <dbReference type="Proteomes" id="UP000011591"/>
    </source>
</evidence>
<dbReference type="OrthoDB" id="95477at2157"/>
<dbReference type="AlphaFoldDB" id="M0ATW3"/>
<comment type="caution">
    <text evidence="1">The sequence shown here is derived from an EMBL/GenBank/DDBJ whole genome shotgun (WGS) entry which is preliminary data.</text>
</comment>
<keyword evidence="2" id="KW-1185">Reference proteome</keyword>
<dbReference type="Gene3D" id="1.10.10.10">
    <property type="entry name" value="Winged helix-like DNA-binding domain superfamily/Winged helix DNA-binding domain"/>
    <property type="match status" value="1"/>
</dbReference>
<gene>
    <name evidence="1" type="ORF">C480_17452</name>
</gene>
<reference evidence="1 2" key="1">
    <citation type="journal article" date="2014" name="PLoS Genet.">
        <title>Phylogenetically driven sequencing of extremely halophilic archaea reveals strategies for static and dynamic osmo-response.</title>
        <authorList>
            <person name="Becker E.A."/>
            <person name="Seitzer P.M."/>
            <person name="Tritt A."/>
            <person name="Larsen D."/>
            <person name="Krusor M."/>
            <person name="Yao A.I."/>
            <person name="Wu D."/>
            <person name="Madern D."/>
            <person name="Eisen J.A."/>
            <person name="Darling A.E."/>
            <person name="Facciotti M.T."/>
        </authorList>
    </citation>
    <scope>NUCLEOTIDE SEQUENCE [LARGE SCALE GENOMIC DNA]</scope>
    <source>
        <strain evidence="1 2">DSM 13077</strain>
    </source>
</reference>
<proteinExistence type="predicted"/>
<dbReference type="EMBL" id="AOIP01000040">
    <property type="protein sequence ID" value="ELZ02141.1"/>
    <property type="molecule type" value="Genomic_DNA"/>
</dbReference>
<protein>
    <submittedName>
        <fullName evidence="1">Uncharacterized protein</fullName>
    </submittedName>
</protein>
<dbReference type="PATRIC" id="fig|1227491.4.peg.3575"/>
<dbReference type="SUPFAM" id="SSF46785">
    <property type="entry name" value="Winged helix' DNA-binding domain"/>
    <property type="match status" value="1"/>
</dbReference>
<dbReference type="Proteomes" id="UP000011591">
    <property type="component" value="Unassembled WGS sequence"/>
</dbReference>
<organism evidence="1 2">
    <name type="scientific">Natrialba aegyptia DSM 13077</name>
    <dbReference type="NCBI Taxonomy" id="1227491"/>
    <lineage>
        <taxon>Archaea</taxon>
        <taxon>Methanobacteriati</taxon>
        <taxon>Methanobacteriota</taxon>
        <taxon>Stenosarchaea group</taxon>
        <taxon>Halobacteria</taxon>
        <taxon>Halobacteriales</taxon>
        <taxon>Natrialbaceae</taxon>
        <taxon>Natrialba</taxon>
    </lineage>
</organism>